<dbReference type="InterPro" id="IPR004437">
    <property type="entry name" value="ParB/RepB/Spo0J"/>
</dbReference>
<reference evidence="7" key="1">
    <citation type="submission" date="2016-11" db="EMBL/GenBank/DDBJ databases">
        <authorList>
            <person name="Varghese N."/>
            <person name="Submissions S."/>
        </authorList>
    </citation>
    <scope>NUCLEOTIDE SEQUENCE [LARGE SCALE GENOMIC DNA]</scope>
    <source>
        <strain evidence="7">DSM 22212</strain>
    </source>
</reference>
<evidence type="ECO:0000313" key="6">
    <source>
        <dbReference type="EMBL" id="SHK83889.1"/>
    </source>
</evidence>
<dbReference type="Pfam" id="PF02195">
    <property type="entry name" value="ParB_N"/>
    <property type="match status" value="1"/>
</dbReference>
<keyword evidence="7" id="KW-1185">Reference proteome</keyword>
<dbReference type="GO" id="GO:0007059">
    <property type="term" value="P:chromosome segregation"/>
    <property type="evidence" value="ECO:0007669"/>
    <property type="project" value="UniProtKB-KW"/>
</dbReference>
<dbReference type="NCBIfam" id="TIGR00180">
    <property type="entry name" value="parB_part"/>
    <property type="match status" value="1"/>
</dbReference>
<dbReference type="PROSITE" id="PS50943">
    <property type="entry name" value="HTH_CROC1"/>
    <property type="match status" value="1"/>
</dbReference>
<dbReference type="GO" id="GO:0005694">
    <property type="term" value="C:chromosome"/>
    <property type="evidence" value="ECO:0007669"/>
    <property type="project" value="TreeGrafter"/>
</dbReference>
<dbReference type="GO" id="GO:0045881">
    <property type="term" value="P:positive regulation of sporulation resulting in formation of a cellular spore"/>
    <property type="evidence" value="ECO:0007669"/>
    <property type="project" value="TreeGrafter"/>
</dbReference>
<evidence type="ECO:0000256" key="2">
    <source>
        <dbReference type="ARBA" id="ARBA00022829"/>
    </source>
</evidence>
<dbReference type="STRING" id="633813.SAMN04488087_2077"/>
<dbReference type="EMBL" id="FRAU01000007">
    <property type="protein sequence ID" value="SHK83889.1"/>
    <property type="molecule type" value="Genomic_DNA"/>
</dbReference>
<evidence type="ECO:0000256" key="3">
    <source>
        <dbReference type="ARBA" id="ARBA00023125"/>
    </source>
</evidence>
<keyword evidence="3" id="KW-0238">DNA-binding</keyword>
<dbReference type="FunFam" id="3.90.1530.30:FF:000001">
    <property type="entry name" value="Chromosome partitioning protein ParB"/>
    <property type="match status" value="1"/>
</dbReference>
<dbReference type="Pfam" id="PF17762">
    <property type="entry name" value="HTH_ParB"/>
    <property type="match status" value="1"/>
</dbReference>
<evidence type="ECO:0000313" key="7">
    <source>
        <dbReference type="Proteomes" id="UP000185812"/>
    </source>
</evidence>
<evidence type="ECO:0000259" key="5">
    <source>
        <dbReference type="PROSITE" id="PS50943"/>
    </source>
</evidence>
<evidence type="ECO:0000256" key="4">
    <source>
        <dbReference type="SAM" id="MobiDB-lite"/>
    </source>
</evidence>
<dbReference type="InterPro" id="IPR057240">
    <property type="entry name" value="ParB_dimer_C"/>
</dbReference>
<comment type="similarity">
    <text evidence="1">Belongs to the ParB family.</text>
</comment>
<proteinExistence type="inferred from homology"/>
<dbReference type="PANTHER" id="PTHR33375">
    <property type="entry name" value="CHROMOSOME-PARTITIONING PROTEIN PARB-RELATED"/>
    <property type="match status" value="1"/>
</dbReference>
<dbReference type="InterPro" id="IPR003115">
    <property type="entry name" value="ParB_N"/>
</dbReference>
<gene>
    <name evidence="6" type="ORF">SAMN04488087_2077</name>
</gene>
<sequence>MATKKVALGRGLSALLPSANQETTPPEEVTGVETPKSRLYHFEERLRLLGRVAEIEIDRIRPNPYQPRKDFDEESLDELARSIAQLGIIQPITVRALGNNEFEVISGERRLRAARRAGLKRIPAYVREADTEEMLEMALVENVQREELNPIEVALGYQRLIEECGLTQEQVAEKVGKNRATIANFLRLLKLPPRIQASLRDGTITAGHARALIGLPEPVQLRLLQEIETKQLSVREVEERVRAWHRRQERQHASETTPASAEPDPETLQLRTYEDQLRRRLGTQVRIRHRTGGRGGRIEIAYFSDEELERLLNLLLGT</sequence>
<dbReference type="Gene3D" id="1.10.10.2830">
    <property type="match status" value="1"/>
</dbReference>
<dbReference type="GO" id="GO:0003677">
    <property type="term" value="F:DNA binding"/>
    <property type="evidence" value="ECO:0007669"/>
    <property type="project" value="UniProtKB-KW"/>
</dbReference>
<dbReference type="CDD" id="cd00093">
    <property type="entry name" value="HTH_XRE"/>
    <property type="match status" value="1"/>
</dbReference>
<dbReference type="InterPro" id="IPR041468">
    <property type="entry name" value="HTH_ParB/Spo0J"/>
</dbReference>
<dbReference type="Pfam" id="PF23552">
    <property type="entry name" value="ParB_C"/>
    <property type="match status" value="1"/>
</dbReference>
<dbReference type="InterPro" id="IPR050336">
    <property type="entry name" value="Chromosome_partition/occlusion"/>
</dbReference>
<feature type="region of interest" description="Disordered" evidence="4">
    <location>
        <begin position="245"/>
        <end position="269"/>
    </location>
</feature>
<accession>A0A1M6VQZ5</accession>
<protein>
    <submittedName>
        <fullName evidence="6">Chromosome partitioning protein, ParB family</fullName>
    </submittedName>
</protein>
<dbReference type="CDD" id="cd16393">
    <property type="entry name" value="SPO0J_N"/>
    <property type="match status" value="1"/>
</dbReference>
<feature type="domain" description="HTH cro/C1-type" evidence="5">
    <location>
        <begin position="158"/>
        <end position="187"/>
    </location>
</feature>
<dbReference type="FunFam" id="1.10.10.2830:FF:000001">
    <property type="entry name" value="Chromosome partitioning protein ParB"/>
    <property type="match status" value="1"/>
</dbReference>
<dbReference type="RefSeq" id="WP_072715907.1">
    <property type="nucleotide sequence ID" value="NZ_FRAU01000007.1"/>
</dbReference>
<dbReference type="PANTHER" id="PTHR33375:SF1">
    <property type="entry name" value="CHROMOSOME-PARTITIONING PROTEIN PARB-RELATED"/>
    <property type="match status" value="1"/>
</dbReference>
<dbReference type="AlphaFoldDB" id="A0A1M6VQZ5"/>
<dbReference type="SUPFAM" id="SSF109709">
    <property type="entry name" value="KorB DNA-binding domain-like"/>
    <property type="match status" value="1"/>
</dbReference>
<keyword evidence="2" id="KW-0159">Chromosome partition</keyword>
<dbReference type="Proteomes" id="UP000185812">
    <property type="component" value="Unassembled WGS sequence"/>
</dbReference>
<dbReference type="InterPro" id="IPR001387">
    <property type="entry name" value="Cro/C1-type_HTH"/>
</dbReference>
<name>A0A1M6VQZ5_9BACT</name>
<organism evidence="6 7">
    <name type="scientific">Rhodothermus profundi</name>
    <dbReference type="NCBI Taxonomy" id="633813"/>
    <lineage>
        <taxon>Bacteria</taxon>
        <taxon>Pseudomonadati</taxon>
        <taxon>Rhodothermota</taxon>
        <taxon>Rhodothermia</taxon>
        <taxon>Rhodothermales</taxon>
        <taxon>Rhodothermaceae</taxon>
        <taxon>Rhodothermus</taxon>
    </lineage>
</organism>
<dbReference type="InterPro" id="IPR036086">
    <property type="entry name" value="ParB/Sulfiredoxin_sf"/>
</dbReference>
<dbReference type="SMART" id="SM00470">
    <property type="entry name" value="ParB"/>
    <property type="match status" value="1"/>
</dbReference>
<evidence type="ECO:0000256" key="1">
    <source>
        <dbReference type="ARBA" id="ARBA00006295"/>
    </source>
</evidence>
<dbReference type="Gene3D" id="3.90.1530.30">
    <property type="match status" value="1"/>
</dbReference>
<dbReference type="OrthoDB" id="9802051at2"/>
<dbReference type="SUPFAM" id="SSF110849">
    <property type="entry name" value="ParB/Sulfiredoxin"/>
    <property type="match status" value="1"/>
</dbReference>